<comment type="caution">
    <text evidence="2">The sequence shown here is derived from an EMBL/GenBank/DDBJ whole genome shotgun (WGS) entry which is preliminary data.</text>
</comment>
<evidence type="ECO:0000313" key="2">
    <source>
        <dbReference type="EMBL" id="MPC29129.1"/>
    </source>
</evidence>
<name>A0A5B7E6T6_PORTR</name>
<gene>
    <name evidence="2" type="ORF">E2C01_022348</name>
</gene>
<organism evidence="2 3">
    <name type="scientific">Portunus trituberculatus</name>
    <name type="common">Swimming crab</name>
    <name type="synonym">Neptunus trituberculatus</name>
    <dbReference type="NCBI Taxonomy" id="210409"/>
    <lineage>
        <taxon>Eukaryota</taxon>
        <taxon>Metazoa</taxon>
        <taxon>Ecdysozoa</taxon>
        <taxon>Arthropoda</taxon>
        <taxon>Crustacea</taxon>
        <taxon>Multicrustacea</taxon>
        <taxon>Malacostraca</taxon>
        <taxon>Eumalacostraca</taxon>
        <taxon>Eucarida</taxon>
        <taxon>Decapoda</taxon>
        <taxon>Pleocyemata</taxon>
        <taxon>Brachyura</taxon>
        <taxon>Eubrachyura</taxon>
        <taxon>Portunoidea</taxon>
        <taxon>Portunidae</taxon>
        <taxon>Portuninae</taxon>
        <taxon>Portunus</taxon>
    </lineage>
</organism>
<dbReference type="AlphaFoldDB" id="A0A5B7E6T6"/>
<evidence type="ECO:0000313" key="3">
    <source>
        <dbReference type="Proteomes" id="UP000324222"/>
    </source>
</evidence>
<accession>A0A5B7E6T6</accession>
<proteinExistence type="predicted"/>
<sequence length="177" mass="19468">MIKKKRKKRNRKIDKSDTCLTIPSRYTVRRSSRTAKPVQGKRSTPLRPPLGGCDRQTDGPRQPTGPCYTLCQPNGHAHAEGRVAAGGRLNRLPCYYAGAALSHSTDLALPVLAVSENPFNPPHASTNTCVDDLQRARECATHQHLRARLGLIPALISRGNNHLRSTHAFLTCLFTVT</sequence>
<feature type="region of interest" description="Disordered" evidence="1">
    <location>
        <begin position="1"/>
        <end position="59"/>
    </location>
</feature>
<evidence type="ECO:0000256" key="1">
    <source>
        <dbReference type="SAM" id="MobiDB-lite"/>
    </source>
</evidence>
<feature type="compositionally biased region" description="Basic residues" evidence="1">
    <location>
        <begin position="1"/>
        <end position="12"/>
    </location>
</feature>
<reference evidence="2 3" key="1">
    <citation type="submission" date="2019-05" db="EMBL/GenBank/DDBJ databases">
        <title>Another draft genome of Portunus trituberculatus and its Hox gene families provides insights of decapod evolution.</title>
        <authorList>
            <person name="Jeong J.-H."/>
            <person name="Song I."/>
            <person name="Kim S."/>
            <person name="Choi T."/>
            <person name="Kim D."/>
            <person name="Ryu S."/>
            <person name="Kim W."/>
        </authorList>
    </citation>
    <scope>NUCLEOTIDE SEQUENCE [LARGE SCALE GENOMIC DNA]</scope>
    <source>
        <tissue evidence="2">Muscle</tissue>
    </source>
</reference>
<dbReference type="EMBL" id="VSRR010002020">
    <property type="protein sequence ID" value="MPC29129.1"/>
    <property type="molecule type" value="Genomic_DNA"/>
</dbReference>
<keyword evidence="3" id="KW-1185">Reference proteome</keyword>
<dbReference type="Proteomes" id="UP000324222">
    <property type="component" value="Unassembled WGS sequence"/>
</dbReference>
<protein>
    <submittedName>
        <fullName evidence="2">Uncharacterized protein</fullName>
    </submittedName>
</protein>